<evidence type="ECO:0000313" key="1">
    <source>
        <dbReference type="EMBL" id="KAF2564560.1"/>
    </source>
</evidence>
<sequence>MRQILVARHQESNLLVLEDICIAEDMEKGDKTIVRFSSHVGNGREEVAALVVMSQYRSWTWLGYGGCKNRKKRI</sequence>
<proteinExistence type="predicted"/>
<evidence type="ECO:0000313" key="2">
    <source>
        <dbReference type="EMBL" id="KAF2599045.1"/>
    </source>
</evidence>
<protein>
    <submittedName>
        <fullName evidence="2">Uncharacterized protein</fullName>
    </submittedName>
</protein>
<comment type="caution">
    <text evidence="2">The sequence shown here is derived from an EMBL/GenBank/DDBJ whole genome shotgun (WGS) entry which is preliminary data.</text>
</comment>
<name>A0A8S9KWZ4_BRACR</name>
<dbReference type="Proteomes" id="UP000712281">
    <property type="component" value="Unassembled WGS sequence"/>
</dbReference>
<dbReference type="EMBL" id="QGKW02000717">
    <property type="protein sequence ID" value="KAF2599045.1"/>
    <property type="molecule type" value="Genomic_DNA"/>
</dbReference>
<dbReference type="AlphaFoldDB" id="A0A8S9KWZ4"/>
<accession>A0A8S9KWZ4</accession>
<gene>
    <name evidence="2" type="ORF">F2Q68_00012237</name>
    <name evidence="1" type="ORF">F2Q70_00018659</name>
</gene>
<organism evidence="2 3">
    <name type="scientific">Brassica cretica</name>
    <name type="common">Mustard</name>
    <dbReference type="NCBI Taxonomy" id="69181"/>
    <lineage>
        <taxon>Eukaryota</taxon>
        <taxon>Viridiplantae</taxon>
        <taxon>Streptophyta</taxon>
        <taxon>Embryophyta</taxon>
        <taxon>Tracheophyta</taxon>
        <taxon>Spermatophyta</taxon>
        <taxon>Magnoliopsida</taxon>
        <taxon>eudicotyledons</taxon>
        <taxon>Gunneridae</taxon>
        <taxon>Pentapetalae</taxon>
        <taxon>rosids</taxon>
        <taxon>malvids</taxon>
        <taxon>Brassicales</taxon>
        <taxon>Brassicaceae</taxon>
        <taxon>Brassiceae</taxon>
        <taxon>Brassica</taxon>
    </lineage>
</organism>
<evidence type="ECO:0000313" key="3">
    <source>
        <dbReference type="Proteomes" id="UP000712281"/>
    </source>
</evidence>
<dbReference type="EMBL" id="QGKY02001250">
    <property type="protein sequence ID" value="KAF2564560.1"/>
    <property type="molecule type" value="Genomic_DNA"/>
</dbReference>
<reference evidence="2" key="1">
    <citation type="submission" date="2019-12" db="EMBL/GenBank/DDBJ databases">
        <title>Genome sequencing and annotation of Brassica cretica.</title>
        <authorList>
            <person name="Studholme D.J."/>
            <person name="Sarris P.F."/>
        </authorList>
    </citation>
    <scope>NUCLEOTIDE SEQUENCE</scope>
    <source>
        <strain evidence="2">PFS-001/15</strain>
        <strain evidence="1">PFS-102/07</strain>
        <tissue evidence="2">Leaf</tissue>
    </source>
</reference>